<dbReference type="EMBL" id="JAUTDP010000008">
    <property type="protein sequence ID" value="KAK3397087.1"/>
    <property type="molecule type" value="Genomic_DNA"/>
</dbReference>
<proteinExistence type="predicted"/>
<organism evidence="1 2">
    <name type="scientific">Sordaria brevicollis</name>
    <dbReference type="NCBI Taxonomy" id="83679"/>
    <lineage>
        <taxon>Eukaryota</taxon>
        <taxon>Fungi</taxon>
        <taxon>Dikarya</taxon>
        <taxon>Ascomycota</taxon>
        <taxon>Pezizomycotina</taxon>
        <taxon>Sordariomycetes</taxon>
        <taxon>Sordariomycetidae</taxon>
        <taxon>Sordariales</taxon>
        <taxon>Sordariaceae</taxon>
        <taxon>Sordaria</taxon>
    </lineage>
</organism>
<comment type="caution">
    <text evidence="1">The sequence shown here is derived from an EMBL/GenBank/DDBJ whole genome shotgun (WGS) entry which is preliminary data.</text>
</comment>
<dbReference type="AlphaFoldDB" id="A0AAE0UAP7"/>
<accession>A0AAE0UAP7</accession>
<protein>
    <submittedName>
        <fullName evidence="1">Uncharacterized protein</fullName>
    </submittedName>
</protein>
<dbReference type="Proteomes" id="UP001281003">
    <property type="component" value="Unassembled WGS sequence"/>
</dbReference>
<evidence type="ECO:0000313" key="2">
    <source>
        <dbReference type="Proteomes" id="UP001281003"/>
    </source>
</evidence>
<name>A0AAE0UAP7_SORBR</name>
<sequence>MACSGPSGSLKWWSGHPRTLSSIHLSRSFNGGGRRWLLEMMGTGPLVGPCSGRVDKVWNHTSRVSPRVCALRASILPILVSRLELTDPT</sequence>
<reference evidence="1" key="1">
    <citation type="journal article" date="2023" name="Mol. Phylogenet. Evol.">
        <title>Genome-scale phylogeny and comparative genomics of the fungal order Sordariales.</title>
        <authorList>
            <person name="Hensen N."/>
            <person name="Bonometti L."/>
            <person name="Westerberg I."/>
            <person name="Brannstrom I.O."/>
            <person name="Guillou S."/>
            <person name="Cros-Aarteil S."/>
            <person name="Calhoun S."/>
            <person name="Haridas S."/>
            <person name="Kuo A."/>
            <person name="Mondo S."/>
            <person name="Pangilinan J."/>
            <person name="Riley R."/>
            <person name="LaButti K."/>
            <person name="Andreopoulos B."/>
            <person name="Lipzen A."/>
            <person name="Chen C."/>
            <person name="Yan M."/>
            <person name="Daum C."/>
            <person name="Ng V."/>
            <person name="Clum A."/>
            <person name="Steindorff A."/>
            <person name="Ohm R.A."/>
            <person name="Martin F."/>
            <person name="Silar P."/>
            <person name="Natvig D.O."/>
            <person name="Lalanne C."/>
            <person name="Gautier V."/>
            <person name="Ament-Velasquez S.L."/>
            <person name="Kruys A."/>
            <person name="Hutchinson M.I."/>
            <person name="Powell A.J."/>
            <person name="Barry K."/>
            <person name="Miller A.N."/>
            <person name="Grigoriev I.V."/>
            <person name="Debuchy R."/>
            <person name="Gladieux P."/>
            <person name="Hiltunen Thoren M."/>
            <person name="Johannesson H."/>
        </authorList>
    </citation>
    <scope>NUCLEOTIDE SEQUENCE</scope>
    <source>
        <strain evidence="1">FGSC 1904</strain>
    </source>
</reference>
<gene>
    <name evidence="1" type="ORF">B0T20DRAFT_415180</name>
</gene>
<keyword evidence="2" id="KW-1185">Reference proteome</keyword>
<reference evidence="1" key="2">
    <citation type="submission" date="2023-07" db="EMBL/GenBank/DDBJ databases">
        <authorList>
            <consortium name="Lawrence Berkeley National Laboratory"/>
            <person name="Haridas S."/>
            <person name="Hensen N."/>
            <person name="Bonometti L."/>
            <person name="Westerberg I."/>
            <person name="Brannstrom I.O."/>
            <person name="Guillou S."/>
            <person name="Cros-Aarteil S."/>
            <person name="Calhoun S."/>
            <person name="Kuo A."/>
            <person name="Mondo S."/>
            <person name="Pangilinan J."/>
            <person name="Riley R."/>
            <person name="LaButti K."/>
            <person name="Andreopoulos B."/>
            <person name="Lipzen A."/>
            <person name="Chen C."/>
            <person name="Yanf M."/>
            <person name="Daum C."/>
            <person name="Ng V."/>
            <person name="Clum A."/>
            <person name="Steindorff A."/>
            <person name="Ohm R."/>
            <person name="Martin F."/>
            <person name="Silar P."/>
            <person name="Natvig D."/>
            <person name="Lalanne C."/>
            <person name="Gautier V."/>
            <person name="Ament-velasquez S.L."/>
            <person name="Kruys A."/>
            <person name="Hutchinson M.I."/>
            <person name="Powell A.J."/>
            <person name="Barry K."/>
            <person name="Miller A.N."/>
            <person name="Grigoriev I.V."/>
            <person name="Debuchy R."/>
            <person name="Gladieux P."/>
            <person name="Thoren M.H."/>
            <person name="Johannesson H."/>
        </authorList>
    </citation>
    <scope>NUCLEOTIDE SEQUENCE</scope>
    <source>
        <strain evidence="1">FGSC 1904</strain>
    </source>
</reference>
<evidence type="ECO:0000313" key="1">
    <source>
        <dbReference type="EMBL" id="KAK3397087.1"/>
    </source>
</evidence>